<feature type="transmembrane region" description="Helical" evidence="7">
    <location>
        <begin position="12"/>
        <end position="31"/>
    </location>
</feature>
<proteinExistence type="predicted"/>
<dbReference type="InterPro" id="IPR019108">
    <property type="entry name" value="Caa3_assmbl_CtaG-rel"/>
</dbReference>
<comment type="caution">
    <text evidence="8">The sequence shown here is derived from an EMBL/GenBank/DDBJ whole genome shotgun (WGS) entry which is preliminary data.</text>
</comment>
<keyword evidence="9" id="KW-1185">Reference proteome</keyword>
<protein>
    <submittedName>
        <fullName evidence="8">Cytochrome c oxidase assembly protein</fullName>
    </submittedName>
</protein>
<feature type="transmembrane region" description="Helical" evidence="7">
    <location>
        <begin position="153"/>
        <end position="173"/>
    </location>
</feature>
<evidence type="ECO:0000256" key="4">
    <source>
        <dbReference type="ARBA" id="ARBA00022989"/>
    </source>
</evidence>
<organism evidence="8 9">
    <name type="scientific">Salinithrix halophila</name>
    <dbReference type="NCBI Taxonomy" id="1485204"/>
    <lineage>
        <taxon>Bacteria</taxon>
        <taxon>Bacillati</taxon>
        <taxon>Bacillota</taxon>
        <taxon>Bacilli</taxon>
        <taxon>Bacillales</taxon>
        <taxon>Thermoactinomycetaceae</taxon>
        <taxon>Salinithrix</taxon>
    </lineage>
</organism>
<evidence type="ECO:0000256" key="7">
    <source>
        <dbReference type="SAM" id="Phobius"/>
    </source>
</evidence>
<gene>
    <name evidence="8" type="ORF">ACFOUO_12895</name>
</gene>
<evidence type="ECO:0000256" key="3">
    <source>
        <dbReference type="ARBA" id="ARBA00022692"/>
    </source>
</evidence>
<dbReference type="Pfam" id="PF09678">
    <property type="entry name" value="Caa3_CtaG"/>
    <property type="match status" value="1"/>
</dbReference>
<evidence type="ECO:0000256" key="6">
    <source>
        <dbReference type="SAM" id="MobiDB-lite"/>
    </source>
</evidence>
<evidence type="ECO:0000313" key="9">
    <source>
        <dbReference type="Proteomes" id="UP001595843"/>
    </source>
</evidence>
<evidence type="ECO:0000256" key="5">
    <source>
        <dbReference type="ARBA" id="ARBA00023136"/>
    </source>
</evidence>
<comment type="subcellular location">
    <subcellularLocation>
        <location evidence="1">Cell membrane</location>
        <topology evidence="1">Multi-pass membrane protein</topology>
    </subcellularLocation>
</comment>
<keyword evidence="5 7" id="KW-0472">Membrane</keyword>
<feature type="region of interest" description="Disordered" evidence="6">
    <location>
        <begin position="263"/>
        <end position="292"/>
    </location>
</feature>
<dbReference type="Proteomes" id="UP001595843">
    <property type="component" value="Unassembled WGS sequence"/>
</dbReference>
<accession>A0ABV8JLU5</accession>
<feature type="transmembrane region" description="Helical" evidence="7">
    <location>
        <begin position="122"/>
        <end position="141"/>
    </location>
</feature>
<feature type="transmembrane region" description="Helical" evidence="7">
    <location>
        <begin position="185"/>
        <end position="210"/>
    </location>
</feature>
<dbReference type="EMBL" id="JBHSAP010000015">
    <property type="protein sequence ID" value="MFC4077697.1"/>
    <property type="molecule type" value="Genomic_DNA"/>
</dbReference>
<keyword evidence="2" id="KW-1003">Cell membrane</keyword>
<evidence type="ECO:0000313" key="8">
    <source>
        <dbReference type="EMBL" id="MFC4077697.1"/>
    </source>
</evidence>
<reference evidence="9" key="1">
    <citation type="journal article" date="2019" name="Int. J. Syst. Evol. Microbiol.">
        <title>The Global Catalogue of Microorganisms (GCM) 10K type strain sequencing project: providing services to taxonomists for standard genome sequencing and annotation.</title>
        <authorList>
            <consortium name="The Broad Institute Genomics Platform"/>
            <consortium name="The Broad Institute Genome Sequencing Center for Infectious Disease"/>
            <person name="Wu L."/>
            <person name="Ma J."/>
        </authorList>
    </citation>
    <scope>NUCLEOTIDE SEQUENCE [LARGE SCALE GENOMIC DNA]</scope>
    <source>
        <strain evidence="9">IBRC-M 10813</strain>
    </source>
</reference>
<feature type="transmembrane region" description="Helical" evidence="7">
    <location>
        <begin position="51"/>
        <end position="71"/>
    </location>
</feature>
<feature type="compositionally biased region" description="Basic and acidic residues" evidence="6">
    <location>
        <begin position="282"/>
        <end position="292"/>
    </location>
</feature>
<keyword evidence="3 7" id="KW-0812">Transmembrane</keyword>
<sequence length="292" mass="32568">MDALVKQFLTPGMWNLGLNLVVVALGVVYLAATGPWRPMSLKTVTTGQKMLFLTGLALFYISLGSPMALIGHELFSVHMLQQSILYLMMPPLLIRGIPDWMWRRGMKVQWLERFFALGQRPLLSLLLFNGLFSLYHVPQIFDALMGDELLHLLSHMVLILTASLMWWPVVTPLQERTVLSPLRKIAYIAAAGVLLTPACALIIFADHLLFASYSGGDPLFPILSPRDDQQLGGVIMKVLQEIIYASALAHVFFQWVREEREKEEREAVPSSGKPVPSASHLHVVEGGKKEGG</sequence>
<name>A0ABV8JLU5_9BACL</name>
<evidence type="ECO:0000256" key="2">
    <source>
        <dbReference type="ARBA" id="ARBA00022475"/>
    </source>
</evidence>
<keyword evidence="4 7" id="KW-1133">Transmembrane helix</keyword>
<evidence type="ECO:0000256" key="1">
    <source>
        <dbReference type="ARBA" id="ARBA00004651"/>
    </source>
</evidence>
<dbReference type="RefSeq" id="WP_380705501.1">
    <property type="nucleotide sequence ID" value="NZ_JBHSAP010000015.1"/>
</dbReference>